<dbReference type="EMBL" id="JALJAT010000001">
    <property type="protein sequence ID" value="KAK4475465.1"/>
    <property type="molecule type" value="Genomic_DNA"/>
</dbReference>
<gene>
    <name evidence="3" type="ORF">MN116_002516</name>
</gene>
<reference evidence="3" key="2">
    <citation type="journal article" date="2023" name="Infect Dis Poverty">
        <title>Chromosome-scale genome of the human blood fluke Schistosoma mekongi and its implications for public health.</title>
        <authorList>
            <person name="Zhou M."/>
            <person name="Xu L."/>
            <person name="Xu D."/>
            <person name="Chen W."/>
            <person name="Khan J."/>
            <person name="Hu Y."/>
            <person name="Huang H."/>
            <person name="Wei H."/>
            <person name="Zhang Y."/>
            <person name="Chusongsang P."/>
            <person name="Tanasarnprasert K."/>
            <person name="Hu X."/>
            <person name="Limpanont Y."/>
            <person name="Lv Z."/>
        </authorList>
    </citation>
    <scope>NUCLEOTIDE SEQUENCE</scope>
    <source>
        <strain evidence="3">LV_2022a</strain>
    </source>
</reference>
<keyword evidence="1" id="KW-0472">Membrane</keyword>
<name>A0AAE2D9T2_SCHME</name>
<keyword evidence="1" id="KW-0812">Transmembrane</keyword>
<feature type="signal peptide" evidence="2">
    <location>
        <begin position="1"/>
        <end position="20"/>
    </location>
</feature>
<keyword evidence="2" id="KW-0732">Signal</keyword>
<evidence type="ECO:0000313" key="4">
    <source>
        <dbReference type="Proteomes" id="UP001292079"/>
    </source>
</evidence>
<sequence>MKFIIWMIIFFILQFNEYNAEQTNCGNVKCDVGDSFLYHRYCCKNSNGQDDCCKKVRWKPVVITVCVIVGVLIIIWILSCVFGLCKCLVNCLCCCFKKN</sequence>
<feature type="transmembrane region" description="Helical" evidence="1">
    <location>
        <begin position="61"/>
        <end position="84"/>
    </location>
</feature>
<proteinExistence type="predicted"/>
<reference evidence="3" key="1">
    <citation type="submission" date="2022-04" db="EMBL/GenBank/DDBJ databases">
        <authorList>
            <person name="Xu L."/>
            <person name="Lv Z."/>
        </authorList>
    </citation>
    <scope>NUCLEOTIDE SEQUENCE</scope>
    <source>
        <strain evidence="3">LV_2022a</strain>
    </source>
</reference>
<feature type="chain" id="PRO_5041899432" evidence="2">
    <location>
        <begin position="21"/>
        <end position="99"/>
    </location>
</feature>
<evidence type="ECO:0000313" key="3">
    <source>
        <dbReference type="EMBL" id="KAK4475465.1"/>
    </source>
</evidence>
<accession>A0AAE2D9T2</accession>
<organism evidence="3 4">
    <name type="scientific">Schistosoma mekongi</name>
    <name type="common">Parasitic worm</name>
    <dbReference type="NCBI Taxonomy" id="38744"/>
    <lineage>
        <taxon>Eukaryota</taxon>
        <taxon>Metazoa</taxon>
        <taxon>Spiralia</taxon>
        <taxon>Lophotrochozoa</taxon>
        <taxon>Platyhelminthes</taxon>
        <taxon>Trematoda</taxon>
        <taxon>Digenea</taxon>
        <taxon>Strigeidida</taxon>
        <taxon>Schistosomatoidea</taxon>
        <taxon>Schistosomatidae</taxon>
        <taxon>Schistosoma</taxon>
    </lineage>
</organism>
<comment type="caution">
    <text evidence="3">The sequence shown here is derived from an EMBL/GenBank/DDBJ whole genome shotgun (WGS) entry which is preliminary data.</text>
</comment>
<evidence type="ECO:0000256" key="2">
    <source>
        <dbReference type="SAM" id="SignalP"/>
    </source>
</evidence>
<protein>
    <submittedName>
        <fullName evidence="3">Uncharacterized protein</fullName>
    </submittedName>
</protein>
<evidence type="ECO:0000256" key="1">
    <source>
        <dbReference type="SAM" id="Phobius"/>
    </source>
</evidence>
<dbReference type="AlphaFoldDB" id="A0AAE2D9T2"/>
<dbReference type="Proteomes" id="UP001292079">
    <property type="component" value="Unassembled WGS sequence"/>
</dbReference>
<keyword evidence="4" id="KW-1185">Reference proteome</keyword>
<keyword evidence="1" id="KW-1133">Transmembrane helix</keyword>